<reference evidence="1" key="1">
    <citation type="journal article" date="2015" name="Nature">
        <title>Complex archaea that bridge the gap between prokaryotes and eukaryotes.</title>
        <authorList>
            <person name="Spang A."/>
            <person name="Saw J.H."/>
            <person name="Jorgensen S.L."/>
            <person name="Zaremba-Niedzwiedzka K."/>
            <person name="Martijn J."/>
            <person name="Lind A.E."/>
            <person name="van Eijk R."/>
            <person name="Schleper C."/>
            <person name="Guy L."/>
            <person name="Ettema T.J."/>
        </authorList>
    </citation>
    <scope>NUCLEOTIDE SEQUENCE</scope>
</reference>
<dbReference type="AlphaFoldDB" id="A0A0F9D8S7"/>
<organism evidence="1">
    <name type="scientific">marine sediment metagenome</name>
    <dbReference type="NCBI Taxonomy" id="412755"/>
    <lineage>
        <taxon>unclassified sequences</taxon>
        <taxon>metagenomes</taxon>
        <taxon>ecological metagenomes</taxon>
    </lineage>
</organism>
<accession>A0A0F9D8S7</accession>
<comment type="caution">
    <text evidence="1">The sequence shown here is derived from an EMBL/GenBank/DDBJ whole genome shotgun (WGS) entry which is preliminary data.</text>
</comment>
<sequence length="56" mass="6380">MKYKAIKPIPSSDSYKGLRTVDWEKLNNGKAVELKKVPAFAKPYLEKVKKKDNDNG</sequence>
<dbReference type="EMBL" id="LAZR01042855">
    <property type="protein sequence ID" value="KKL08493.1"/>
    <property type="molecule type" value="Genomic_DNA"/>
</dbReference>
<evidence type="ECO:0000313" key="1">
    <source>
        <dbReference type="EMBL" id="KKL08493.1"/>
    </source>
</evidence>
<gene>
    <name evidence="1" type="ORF">LCGC14_2575310</name>
</gene>
<proteinExistence type="predicted"/>
<protein>
    <submittedName>
        <fullName evidence="1">Uncharacterized protein</fullName>
    </submittedName>
</protein>
<name>A0A0F9D8S7_9ZZZZ</name>